<comment type="caution">
    <text evidence="9">The sequence shown here is derived from an EMBL/GenBank/DDBJ whole genome shotgun (WGS) entry which is preliminary data.</text>
</comment>
<dbReference type="PANTHER" id="PTHR12677:SF59">
    <property type="entry name" value="GOLGI APPARATUS MEMBRANE PROTEIN TVP38-RELATED"/>
    <property type="match status" value="1"/>
</dbReference>
<evidence type="ECO:0000256" key="5">
    <source>
        <dbReference type="ARBA" id="ARBA00023136"/>
    </source>
</evidence>
<feature type="domain" description="VTT" evidence="8">
    <location>
        <begin position="183"/>
        <end position="300"/>
    </location>
</feature>
<feature type="transmembrane region" description="Helical" evidence="6">
    <location>
        <begin position="283"/>
        <end position="302"/>
    </location>
</feature>
<comment type="subcellular location">
    <subcellularLocation>
        <location evidence="1 6">Cell membrane</location>
        <topology evidence="1 6">Multi-pass membrane protein</topology>
    </subcellularLocation>
</comment>
<evidence type="ECO:0000313" key="10">
    <source>
        <dbReference type="Proteomes" id="UP000264071"/>
    </source>
</evidence>
<feature type="transmembrane region" description="Helical" evidence="6">
    <location>
        <begin position="314"/>
        <end position="333"/>
    </location>
</feature>
<organism evidence="9 10">
    <name type="scientific">Gemmatimonas aurantiaca</name>
    <dbReference type="NCBI Taxonomy" id="173480"/>
    <lineage>
        <taxon>Bacteria</taxon>
        <taxon>Pseudomonadati</taxon>
        <taxon>Gemmatimonadota</taxon>
        <taxon>Gemmatimonadia</taxon>
        <taxon>Gemmatimonadales</taxon>
        <taxon>Gemmatimonadaceae</taxon>
        <taxon>Gemmatimonas</taxon>
    </lineage>
</organism>
<dbReference type="AlphaFoldDB" id="A0A3D4VBM9"/>
<feature type="transmembrane region" description="Helical" evidence="6">
    <location>
        <begin position="166"/>
        <end position="188"/>
    </location>
</feature>
<protein>
    <recommendedName>
        <fullName evidence="6">TVP38/TMEM64 family membrane protein</fullName>
    </recommendedName>
</protein>
<keyword evidence="5 6" id="KW-0472">Membrane</keyword>
<dbReference type="InterPro" id="IPR015414">
    <property type="entry name" value="TMEM64"/>
</dbReference>
<dbReference type="EMBL" id="DPIY01000010">
    <property type="protein sequence ID" value="HCT58142.1"/>
    <property type="molecule type" value="Genomic_DNA"/>
</dbReference>
<comment type="similarity">
    <text evidence="6">Belongs to the TVP38/TMEM64 family.</text>
</comment>
<dbReference type="GO" id="GO:0005886">
    <property type="term" value="C:plasma membrane"/>
    <property type="evidence" value="ECO:0007669"/>
    <property type="project" value="UniProtKB-SubCell"/>
</dbReference>
<dbReference type="InterPro" id="IPR032816">
    <property type="entry name" value="VTT_dom"/>
</dbReference>
<evidence type="ECO:0000256" key="3">
    <source>
        <dbReference type="ARBA" id="ARBA00022692"/>
    </source>
</evidence>
<evidence type="ECO:0000259" key="8">
    <source>
        <dbReference type="Pfam" id="PF09335"/>
    </source>
</evidence>
<keyword evidence="2 6" id="KW-1003">Cell membrane</keyword>
<evidence type="ECO:0000256" key="6">
    <source>
        <dbReference type="RuleBase" id="RU366058"/>
    </source>
</evidence>
<keyword evidence="3 6" id="KW-0812">Transmembrane</keyword>
<dbReference type="Proteomes" id="UP000264071">
    <property type="component" value="Unassembled WGS sequence"/>
</dbReference>
<feature type="transmembrane region" description="Helical" evidence="6">
    <location>
        <begin position="128"/>
        <end position="146"/>
    </location>
</feature>
<dbReference type="Pfam" id="PF09335">
    <property type="entry name" value="VTT_dom"/>
    <property type="match status" value="1"/>
</dbReference>
<evidence type="ECO:0000256" key="7">
    <source>
        <dbReference type="SAM" id="MobiDB-lite"/>
    </source>
</evidence>
<gene>
    <name evidence="9" type="ORF">DGD08_13135</name>
</gene>
<accession>A0A3D4VBM9</accession>
<evidence type="ECO:0000313" key="9">
    <source>
        <dbReference type="EMBL" id="HCT58142.1"/>
    </source>
</evidence>
<reference evidence="9 10" key="1">
    <citation type="journal article" date="2018" name="Nat. Biotechnol.">
        <title>A standardized bacterial taxonomy based on genome phylogeny substantially revises the tree of life.</title>
        <authorList>
            <person name="Parks D.H."/>
            <person name="Chuvochina M."/>
            <person name="Waite D.W."/>
            <person name="Rinke C."/>
            <person name="Skarshewski A."/>
            <person name="Chaumeil P.A."/>
            <person name="Hugenholtz P."/>
        </authorList>
    </citation>
    <scope>NUCLEOTIDE SEQUENCE [LARGE SCALE GENOMIC DNA]</scope>
    <source>
        <strain evidence="9">UBA8844</strain>
    </source>
</reference>
<feature type="transmembrane region" description="Helical" evidence="6">
    <location>
        <begin position="195"/>
        <end position="219"/>
    </location>
</feature>
<dbReference type="PANTHER" id="PTHR12677">
    <property type="entry name" value="GOLGI APPARATUS MEMBRANE PROTEIN TVP38-RELATED"/>
    <property type="match status" value="1"/>
</dbReference>
<feature type="region of interest" description="Disordered" evidence="7">
    <location>
        <begin position="70"/>
        <end position="100"/>
    </location>
</feature>
<feature type="transmembrane region" description="Helical" evidence="6">
    <location>
        <begin position="252"/>
        <end position="271"/>
    </location>
</feature>
<evidence type="ECO:0000256" key="4">
    <source>
        <dbReference type="ARBA" id="ARBA00022989"/>
    </source>
</evidence>
<keyword evidence="4 6" id="KW-1133">Transmembrane helix</keyword>
<name>A0A3D4VBM9_9BACT</name>
<evidence type="ECO:0000256" key="1">
    <source>
        <dbReference type="ARBA" id="ARBA00004651"/>
    </source>
</evidence>
<evidence type="ECO:0000256" key="2">
    <source>
        <dbReference type="ARBA" id="ARBA00022475"/>
    </source>
</evidence>
<feature type="compositionally biased region" description="Low complexity" evidence="7">
    <location>
        <begin position="86"/>
        <end position="100"/>
    </location>
</feature>
<proteinExistence type="inferred from homology"/>
<sequence length="348" mass="36281">MRVDEPGCHHAALGIDHLGVSGNAPDFVRRAHGRNAVVGDRHRFGPRRGTVARPYTAVDDGQRGGLALTISAGRGPDGQTAGGGRRQQASPTVRGEVGTEVGTDEGVGHGYIVAMPLSLREPMALIRALTRVVGMAIPIVFGVAVGKLATPYLPSFSNWVHTLGPWAPVAFVGAYVAVVICMLPAFLLTMAGGAVFGIAEGALLVLLGATIGGTVAFLLGRTVLRRWVSQRIAQHPTLSTIDRVVGQDGLKLMFLLRLSPAIPFVLSNYALGATSVRLRDFVLAMVGMLPVIGAYAALGHAGTRGPNEQSLPPWLLVVGIGATVLLGVLLARITQNALRDADRGNAGA</sequence>